<proteinExistence type="predicted"/>
<dbReference type="EMBL" id="ML978959">
    <property type="protein sequence ID" value="KAF1932323.1"/>
    <property type="molecule type" value="Genomic_DNA"/>
</dbReference>
<name>A0A6A5RXL7_9PLEO</name>
<sequence>MTTPNHERHAAVLHDCTRRISHPDSEEAVQIERQRVAQELEPFSYQKKSRATSYAARQPHDGPSRTRQTLHTSSTASNAPLRDRVSLESRVTTQSNATRSQSNSIRAIYWYSKVVRFWTTHVSLTIDDGAHRDHLGIDPASPFLRNTSW</sequence>
<dbReference type="OrthoDB" id="199599at2759"/>
<dbReference type="RefSeq" id="XP_033452571.1">
    <property type="nucleotide sequence ID" value="XM_033589008.1"/>
</dbReference>
<dbReference type="AlphaFoldDB" id="A0A6A5RXL7"/>
<keyword evidence="3" id="KW-1185">Reference proteome</keyword>
<dbReference type="GeneID" id="54346655"/>
<evidence type="ECO:0000313" key="3">
    <source>
        <dbReference type="Proteomes" id="UP000800082"/>
    </source>
</evidence>
<evidence type="ECO:0000256" key="1">
    <source>
        <dbReference type="SAM" id="MobiDB-lite"/>
    </source>
</evidence>
<protein>
    <submittedName>
        <fullName evidence="2">Uncharacterized protein</fullName>
    </submittedName>
</protein>
<reference evidence="2" key="1">
    <citation type="journal article" date="2020" name="Stud. Mycol.">
        <title>101 Dothideomycetes genomes: a test case for predicting lifestyles and emergence of pathogens.</title>
        <authorList>
            <person name="Haridas S."/>
            <person name="Albert R."/>
            <person name="Binder M."/>
            <person name="Bloem J."/>
            <person name="Labutti K."/>
            <person name="Salamov A."/>
            <person name="Andreopoulos B."/>
            <person name="Baker S."/>
            <person name="Barry K."/>
            <person name="Bills G."/>
            <person name="Bluhm B."/>
            <person name="Cannon C."/>
            <person name="Castanera R."/>
            <person name="Culley D."/>
            <person name="Daum C."/>
            <person name="Ezra D."/>
            <person name="Gonzalez J."/>
            <person name="Henrissat B."/>
            <person name="Kuo A."/>
            <person name="Liang C."/>
            <person name="Lipzen A."/>
            <person name="Lutzoni F."/>
            <person name="Magnuson J."/>
            <person name="Mondo S."/>
            <person name="Nolan M."/>
            <person name="Ohm R."/>
            <person name="Pangilinan J."/>
            <person name="Park H.-J."/>
            <person name="Ramirez L."/>
            <person name="Alfaro M."/>
            <person name="Sun H."/>
            <person name="Tritt A."/>
            <person name="Yoshinaga Y."/>
            <person name="Zwiers L.-H."/>
            <person name="Turgeon B."/>
            <person name="Goodwin S."/>
            <person name="Spatafora J."/>
            <person name="Crous P."/>
            <person name="Grigoriev I."/>
        </authorList>
    </citation>
    <scope>NUCLEOTIDE SEQUENCE</scope>
    <source>
        <strain evidence="2">CBS 183.55</strain>
    </source>
</reference>
<gene>
    <name evidence="2" type="ORF">M421DRAFT_289262</name>
</gene>
<organism evidence="2 3">
    <name type="scientific">Didymella exigua CBS 183.55</name>
    <dbReference type="NCBI Taxonomy" id="1150837"/>
    <lineage>
        <taxon>Eukaryota</taxon>
        <taxon>Fungi</taxon>
        <taxon>Dikarya</taxon>
        <taxon>Ascomycota</taxon>
        <taxon>Pezizomycotina</taxon>
        <taxon>Dothideomycetes</taxon>
        <taxon>Pleosporomycetidae</taxon>
        <taxon>Pleosporales</taxon>
        <taxon>Pleosporineae</taxon>
        <taxon>Didymellaceae</taxon>
        <taxon>Didymella</taxon>
    </lineage>
</organism>
<dbReference type="Proteomes" id="UP000800082">
    <property type="component" value="Unassembled WGS sequence"/>
</dbReference>
<evidence type="ECO:0000313" key="2">
    <source>
        <dbReference type="EMBL" id="KAF1932323.1"/>
    </source>
</evidence>
<feature type="compositionally biased region" description="Polar residues" evidence="1">
    <location>
        <begin position="89"/>
        <end position="98"/>
    </location>
</feature>
<accession>A0A6A5RXL7</accession>
<feature type="region of interest" description="Disordered" evidence="1">
    <location>
        <begin position="40"/>
        <end position="98"/>
    </location>
</feature>
<feature type="compositionally biased region" description="Polar residues" evidence="1">
    <location>
        <begin position="65"/>
        <end position="78"/>
    </location>
</feature>